<comment type="caution">
    <text evidence="2">The sequence shown here is derived from an EMBL/GenBank/DDBJ whole genome shotgun (WGS) entry which is preliminary data.</text>
</comment>
<feature type="transmembrane region" description="Helical" evidence="1">
    <location>
        <begin position="316"/>
        <end position="335"/>
    </location>
</feature>
<keyword evidence="1" id="KW-1133">Transmembrane helix</keyword>
<feature type="transmembrane region" description="Helical" evidence="1">
    <location>
        <begin position="54"/>
        <end position="75"/>
    </location>
</feature>
<feature type="transmembrane region" description="Helical" evidence="1">
    <location>
        <begin position="211"/>
        <end position="231"/>
    </location>
</feature>
<organism evidence="2 3">
    <name type="scientific">Microvirga alba</name>
    <dbReference type="NCBI Taxonomy" id="2791025"/>
    <lineage>
        <taxon>Bacteria</taxon>
        <taxon>Pseudomonadati</taxon>
        <taxon>Pseudomonadota</taxon>
        <taxon>Alphaproteobacteria</taxon>
        <taxon>Hyphomicrobiales</taxon>
        <taxon>Methylobacteriaceae</taxon>
        <taxon>Microvirga</taxon>
    </lineage>
</organism>
<feature type="transmembrane region" description="Helical" evidence="1">
    <location>
        <begin position="81"/>
        <end position="99"/>
    </location>
</feature>
<keyword evidence="3" id="KW-1185">Reference proteome</keyword>
<evidence type="ECO:0000313" key="3">
    <source>
        <dbReference type="Proteomes" id="UP000599312"/>
    </source>
</evidence>
<dbReference type="RefSeq" id="WP_196271286.1">
    <property type="nucleotide sequence ID" value="NZ_JADQDO010000002.1"/>
</dbReference>
<dbReference type="EMBL" id="JADQDO010000002">
    <property type="protein sequence ID" value="MBF9233335.1"/>
    <property type="molecule type" value="Genomic_DNA"/>
</dbReference>
<gene>
    <name evidence="2" type="ORF">I2H38_08060</name>
</gene>
<evidence type="ECO:0000256" key="1">
    <source>
        <dbReference type="SAM" id="Phobius"/>
    </source>
</evidence>
<feature type="transmembrane region" description="Helical" evidence="1">
    <location>
        <begin position="111"/>
        <end position="129"/>
    </location>
</feature>
<proteinExistence type="predicted"/>
<reference evidence="2" key="1">
    <citation type="submission" date="2020-11" db="EMBL/GenBank/DDBJ databases">
        <authorList>
            <person name="Kim M.K."/>
        </authorList>
    </citation>
    <scope>NUCLEOTIDE SEQUENCE</scope>
    <source>
        <strain evidence="2">BT350</strain>
    </source>
</reference>
<evidence type="ECO:0000313" key="2">
    <source>
        <dbReference type="EMBL" id="MBF9233335.1"/>
    </source>
</evidence>
<dbReference type="Proteomes" id="UP000599312">
    <property type="component" value="Unassembled WGS sequence"/>
</dbReference>
<protein>
    <recommendedName>
        <fullName evidence="4">DUF2157 domain-containing protein</fullName>
    </recommendedName>
</protein>
<accession>A0A931BT57</accession>
<feature type="transmembrane region" description="Helical" evidence="1">
    <location>
        <begin position="149"/>
        <end position="171"/>
    </location>
</feature>
<feature type="transmembrane region" description="Helical" evidence="1">
    <location>
        <begin position="178"/>
        <end position="199"/>
    </location>
</feature>
<dbReference type="AlphaFoldDB" id="A0A931BT57"/>
<keyword evidence="1" id="KW-0472">Membrane</keyword>
<evidence type="ECO:0008006" key="4">
    <source>
        <dbReference type="Google" id="ProtNLM"/>
    </source>
</evidence>
<keyword evidence="1" id="KW-0812">Transmembrane</keyword>
<name>A0A931BT57_9HYPH</name>
<sequence length="370" mass="41131">MSFTEDDVRQAGRAVALREEQLDGLVAVLRARAATRDADAPNPAQPVRFDLVHILWYAGALIVMGAMGLFSTLAFEQMGGKALTLTALIYAVLFVLAGHHLWNRRALETPGGLLIAVAVAMIPLAVYGIQETYGFWDTAGKPERYRDFYVWVKSSWLPMEVATIVAGLIALRFYPFPFIVAVIAVSLWFMSMDLTPWIIQGRELDWSDSWRARRIVSMAFGLVVLGVAWFVDLKRDQKRDFAFWLHLSGLLAFWGGLTASDSSSEIGKAIYCLINVGLVFLSVFLMRRPYALFGAIGVSMYLGHLANKVFKDSLMFPFALSLIGILIIAAGLLLHRHRAALSAWMTNSLPESLKKLRPPHADAATRMEHA</sequence>